<evidence type="ECO:0000256" key="2">
    <source>
        <dbReference type="SAM" id="SignalP"/>
    </source>
</evidence>
<feature type="chain" id="PRO_5030885101" evidence="2">
    <location>
        <begin position="23"/>
        <end position="254"/>
    </location>
</feature>
<feature type="transmembrane region" description="Helical" evidence="1">
    <location>
        <begin position="117"/>
        <end position="140"/>
    </location>
</feature>
<feature type="signal peptide" evidence="2">
    <location>
        <begin position="1"/>
        <end position="22"/>
    </location>
</feature>
<keyword evidence="2" id="KW-0732">Signal</keyword>
<keyword evidence="1" id="KW-0812">Transmembrane</keyword>
<evidence type="ECO:0000256" key="1">
    <source>
        <dbReference type="SAM" id="Phobius"/>
    </source>
</evidence>
<dbReference type="AlphaFoldDB" id="A0A7S2KJZ1"/>
<proteinExistence type="predicted"/>
<accession>A0A7S2KJZ1</accession>
<evidence type="ECO:0000313" key="3">
    <source>
        <dbReference type="EMBL" id="CAD9579204.1"/>
    </source>
</evidence>
<reference evidence="3" key="1">
    <citation type="submission" date="2021-01" db="EMBL/GenBank/DDBJ databases">
        <authorList>
            <person name="Corre E."/>
            <person name="Pelletier E."/>
            <person name="Niang G."/>
            <person name="Scheremetjew M."/>
            <person name="Finn R."/>
            <person name="Kale V."/>
            <person name="Holt S."/>
            <person name="Cochrane G."/>
            <person name="Meng A."/>
            <person name="Brown T."/>
            <person name="Cohen L."/>
        </authorList>
    </citation>
    <scope>NUCLEOTIDE SEQUENCE</scope>
    <source>
        <strain evidence="3">B650</strain>
    </source>
</reference>
<dbReference type="EMBL" id="HBGY01015101">
    <property type="protein sequence ID" value="CAD9579204.1"/>
    <property type="molecule type" value="Transcribed_RNA"/>
</dbReference>
<keyword evidence="1" id="KW-1133">Transmembrane helix</keyword>
<name>A0A7S2KJZ1_9STRA</name>
<sequence length="254" mass="28421">MYGNRRTIICLFSVLSCHIGVALRPPEFNNAPYRSEFGRVAPDDIVTPPSAYQVPNQDSWEQYENQQPQQSHYGEAKSFKPLELFSAPSVAITFFLMIWRSVHHFEIADSFKGAKRIFLVIPIVALFLGNLLACVTAFTSGLSSHVSKRRSKAILNLDKLVELILFANNILKLMFFPSPYVAREIYIGGAIHNVMFILLCHSITKLSFGGLAASVGATENKSPYYGQQQYGYPTDNYEDYYGGQNQGGGDEWGN</sequence>
<gene>
    <name evidence="3" type="ORF">LDAN0321_LOCUS9798</name>
</gene>
<protein>
    <submittedName>
        <fullName evidence="3">Uncharacterized protein</fullName>
    </submittedName>
</protein>
<organism evidence="3">
    <name type="scientific">Leptocylindrus danicus</name>
    <dbReference type="NCBI Taxonomy" id="163516"/>
    <lineage>
        <taxon>Eukaryota</taxon>
        <taxon>Sar</taxon>
        <taxon>Stramenopiles</taxon>
        <taxon>Ochrophyta</taxon>
        <taxon>Bacillariophyta</taxon>
        <taxon>Coscinodiscophyceae</taxon>
        <taxon>Chaetocerotophycidae</taxon>
        <taxon>Leptocylindrales</taxon>
        <taxon>Leptocylindraceae</taxon>
        <taxon>Leptocylindrus</taxon>
    </lineage>
</organism>
<keyword evidence="1" id="KW-0472">Membrane</keyword>
<dbReference type="PROSITE" id="PS51257">
    <property type="entry name" value="PROKAR_LIPOPROTEIN"/>
    <property type="match status" value="1"/>
</dbReference>